<evidence type="ECO:0000313" key="3">
    <source>
        <dbReference type="Proteomes" id="UP000596742"/>
    </source>
</evidence>
<organism evidence="2 3">
    <name type="scientific">Mytilus galloprovincialis</name>
    <name type="common">Mediterranean mussel</name>
    <dbReference type="NCBI Taxonomy" id="29158"/>
    <lineage>
        <taxon>Eukaryota</taxon>
        <taxon>Metazoa</taxon>
        <taxon>Spiralia</taxon>
        <taxon>Lophotrochozoa</taxon>
        <taxon>Mollusca</taxon>
        <taxon>Bivalvia</taxon>
        <taxon>Autobranchia</taxon>
        <taxon>Pteriomorphia</taxon>
        <taxon>Mytilida</taxon>
        <taxon>Mytiloidea</taxon>
        <taxon>Mytilidae</taxon>
        <taxon>Mytilinae</taxon>
        <taxon>Mytilus</taxon>
    </lineage>
</organism>
<dbReference type="Proteomes" id="UP000596742">
    <property type="component" value="Unassembled WGS sequence"/>
</dbReference>
<dbReference type="PANTHER" id="PTHR33964">
    <property type="entry name" value="RE45066P-RELATED"/>
    <property type="match status" value="1"/>
</dbReference>
<dbReference type="EMBL" id="UYJE01007419">
    <property type="protein sequence ID" value="VDI54581.1"/>
    <property type="molecule type" value="Genomic_DNA"/>
</dbReference>
<evidence type="ECO:0000256" key="1">
    <source>
        <dbReference type="SAM" id="Phobius"/>
    </source>
</evidence>
<comment type="caution">
    <text evidence="2">The sequence shown here is derived from an EMBL/GenBank/DDBJ whole genome shotgun (WGS) entry which is preliminary data.</text>
</comment>
<accession>A0A8B6FSH2</accession>
<reference evidence="2" key="1">
    <citation type="submission" date="2018-11" db="EMBL/GenBank/DDBJ databases">
        <authorList>
            <person name="Alioto T."/>
            <person name="Alioto T."/>
        </authorList>
    </citation>
    <scope>NUCLEOTIDE SEQUENCE</scope>
</reference>
<feature type="transmembrane region" description="Helical" evidence="1">
    <location>
        <begin position="178"/>
        <end position="197"/>
    </location>
</feature>
<keyword evidence="1" id="KW-0472">Membrane</keyword>
<dbReference type="AlphaFoldDB" id="A0A8B6FSH2"/>
<gene>
    <name evidence="2" type="ORF">MGAL_10B059434</name>
</gene>
<sequence length="200" mass="22873">MTCVDNLKKKCPSNLHEKIEVTLFHFEGAREELSELCKDDALYEVYARHMTCFLTSGSYSERCFEDTMNTSVRLMSRFDDKSLPQLCRDFRKTLNCIQTKIKRRCNDEAAALVPVLVKPMVRRSNLCDLNHDSHIVVTASTTAQTTTEDNVITDSVQHRIEVRHNLNKDESNTNSARVTTVSFAIILVLSCIIYWIYGNG</sequence>
<dbReference type="PANTHER" id="PTHR33964:SF1">
    <property type="entry name" value="RE45066P"/>
    <property type="match status" value="1"/>
</dbReference>
<evidence type="ECO:0000313" key="2">
    <source>
        <dbReference type="EMBL" id="VDI54581.1"/>
    </source>
</evidence>
<keyword evidence="1" id="KW-0812">Transmembrane</keyword>
<protein>
    <submittedName>
        <fullName evidence="2">Uncharacterized protein</fullName>
    </submittedName>
</protein>
<keyword evidence="1" id="KW-1133">Transmembrane helix</keyword>
<proteinExistence type="predicted"/>
<dbReference type="OrthoDB" id="6052570at2759"/>
<name>A0A8B6FSH2_MYTGA</name>
<keyword evidence="3" id="KW-1185">Reference proteome</keyword>